<dbReference type="PATRIC" id="fig|754476.3.peg.420"/>
<gene>
    <name evidence="1" type="ordered locus">Q7A_424</name>
</gene>
<evidence type="ECO:0000313" key="2">
    <source>
        <dbReference type="Proteomes" id="UP000009144"/>
    </source>
</evidence>
<dbReference type="EMBL" id="CP003390">
    <property type="protein sequence ID" value="AFI83275.1"/>
    <property type="molecule type" value="Genomic_DNA"/>
</dbReference>
<dbReference type="Proteomes" id="UP000009144">
    <property type="component" value="Chromosome"/>
</dbReference>
<keyword evidence="2" id="KW-1185">Reference proteome</keyword>
<accession>I1XFV6</accession>
<sequence length="46" mass="4975">MIFEQIIDESDVITTFVVNLSKFVSSIAVLGLTGNESLQGAHSEYA</sequence>
<reference evidence="1 2" key="2">
    <citation type="journal article" date="2013" name="Int. J. Syst. Evol. Microbiol.">
        <title>Methylophaga nitratireducenticrescens sp. nov. and Methylophaga frappieri sp. nov., isolated from the biofilm of the methanol-fed denitrification system treating the seawater at the Montreal Biodome.</title>
        <authorList>
            <person name="Villeneuve C."/>
            <person name="Martineau C."/>
            <person name="Mauffrey F."/>
            <person name="Villemur R."/>
        </authorList>
    </citation>
    <scope>NUCLEOTIDE SEQUENCE [LARGE SCALE GENOMIC DNA]</scope>
    <source>
        <strain evidence="1 2">JAM1</strain>
    </source>
</reference>
<protein>
    <submittedName>
        <fullName evidence="1">Uncharacterized protein</fullName>
    </submittedName>
</protein>
<dbReference type="AlphaFoldDB" id="I1XFV6"/>
<reference evidence="1 2" key="1">
    <citation type="journal article" date="2012" name="J. Bacteriol.">
        <title>Complete genome sequences of Methylophaga sp. strain JAM1 and Methylophaga sp. strain JAM7.</title>
        <authorList>
            <person name="Villeneuve C."/>
            <person name="Martineau C."/>
            <person name="Mauffrey F."/>
            <person name="Villemur R."/>
        </authorList>
    </citation>
    <scope>NUCLEOTIDE SEQUENCE [LARGE SCALE GENOMIC DNA]</scope>
    <source>
        <strain evidence="1 2">JAM1</strain>
    </source>
</reference>
<organism evidence="1 2">
    <name type="scientific">Methylophaga nitratireducenticrescens</name>
    <dbReference type="NCBI Taxonomy" id="754476"/>
    <lineage>
        <taxon>Bacteria</taxon>
        <taxon>Pseudomonadati</taxon>
        <taxon>Pseudomonadota</taxon>
        <taxon>Gammaproteobacteria</taxon>
        <taxon>Thiotrichales</taxon>
        <taxon>Piscirickettsiaceae</taxon>
        <taxon>Methylophaga</taxon>
    </lineage>
</organism>
<evidence type="ECO:0000313" key="1">
    <source>
        <dbReference type="EMBL" id="AFI83275.1"/>
    </source>
</evidence>
<dbReference type="HOGENOM" id="CLU_3185696_0_0_6"/>
<proteinExistence type="predicted"/>
<name>I1XFV6_METNJ</name>